<dbReference type="InterPro" id="IPR012337">
    <property type="entry name" value="RNaseH-like_sf"/>
</dbReference>
<accession>G0P1I4</accession>
<dbReference type="Proteomes" id="UP000008068">
    <property type="component" value="Unassembled WGS sequence"/>
</dbReference>
<dbReference type="EMBL" id="GL380014">
    <property type="protein sequence ID" value="EGT42369.1"/>
    <property type="molecule type" value="Genomic_DNA"/>
</dbReference>
<dbReference type="GO" id="GO:0003676">
    <property type="term" value="F:nucleic acid binding"/>
    <property type="evidence" value="ECO:0007669"/>
    <property type="project" value="InterPro"/>
</dbReference>
<organism evidence="5">
    <name type="scientific">Caenorhabditis brenneri</name>
    <name type="common">Nematode worm</name>
    <dbReference type="NCBI Taxonomy" id="135651"/>
    <lineage>
        <taxon>Eukaryota</taxon>
        <taxon>Metazoa</taxon>
        <taxon>Ecdysozoa</taxon>
        <taxon>Nematoda</taxon>
        <taxon>Chromadorea</taxon>
        <taxon>Rhabditida</taxon>
        <taxon>Rhabditina</taxon>
        <taxon>Rhabditomorpha</taxon>
        <taxon>Rhabditoidea</taxon>
        <taxon>Rhabditidae</taxon>
        <taxon>Peloderinae</taxon>
        <taxon>Caenorhabditis</taxon>
    </lineage>
</organism>
<dbReference type="SUPFAM" id="SSF53098">
    <property type="entry name" value="Ribonuclease H-like"/>
    <property type="match status" value="1"/>
</dbReference>
<evidence type="ECO:0000256" key="1">
    <source>
        <dbReference type="SAM" id="Coils"/>
    </source>
</evidence>
<dbReference type="PANTHER" id="PTHR22891">
    <property type="entry name" value="EUKARYOTIC TRANSLATION INITIATION FACTOR 2C"/>
    <property type="match status" value="1"/>
</dbReference>
<evidence type="ECO:0000256" key="2">
    <source>
        <dbReference type="SAM" id="MobiDB-lite"/>
    </source>
</evidence>
<dbReference type="STRING" id="135651.G0P1I4"/>
<dbReference type="HOGENOM" id="CLU_1262517_0_0_1"/>
<feature type="region of interest" description="Disordered" evidence="2">
    <location>
        <begin position="195"/>
        <end position="219"/>
    </location>
</feature>
<feature type="coiled-coil region" evidence="1">
    <location>
        <begin position="43"/>
        <end position="70"/>
    </location>
</feature>
<dbReference type="OrthoDB" id="9981668at2759"/>
<gene>
    <name evidence="4" type="ORF">CAEBREN_05854</name>
</gene>
<dbReference type="Pfam" id="PF02171">
    <property type="entry name" value="Piwi"/>
    <property type="match status" value="1"/>
</dbReference>
<dbReference type="Gene3D" id="3.40.50.2300">
    <property type="match status" value="1"/>
</dbReference>
<sequence length="219" mass="24855">MKEMGMQVENPQKNFIVNGNLKVIFTEAVKNKRQMLLFITPDNNNYHQKMKALELEHDMLTQDIKFATAERYVRQPNTRKNIANKIYIKSGGLNYDVESKYFDKNRLVIGFETSHKRGGGDAPIAIGVSAYMSDHHMKFTGEYFFVKRASDVYGPIIKDVVSLCINQTKKNRTAPTSGPVPWFISVVSPKDSTVRSTRNTLEKSKRSAAPLETTVQTSQ</sequence>
<evidence type="ECO:0000259" key="3">
    <source>
        <dbReference type="Pfam" id="PF02171"/>
    </source>
</evidence>
<dbReference type="InterPro" id="IPR003165">
    <property type="entry name" value="Piwi"/>
</dbReference>
<feature type="domain" description="Piwi" evidence="3">
    <location>
        <begin position="40"/>
        <end position="172"/>
    </location>
</feature>
<reference evidence="5" key="1">
    <citation type="submission" date="2011-07" db="EMBL/GenBank/DDBJ databases">
        <authorList>
            <consortium name="Caenorhabditis brenneri Sequencing and Analysis Consortium"/>
            <person name="Wilson R.K."/>
        </authorList>
    </citation>
    <scope>NUCLEOTIDE SEQUENCE [LARGE SCALE GENOMIC DNA]</scope>
    <source>
        <strain evidence="5">PB2801</strain>
    </source>
</reference>
<dbReference type="InParanoid" id="G0P1I4"/>
<dbReference type="AlphaFoldDB" id="G0P1I4"/>
<proteinExistence type="predicted"/>
<protein>
    <recommendedName>
        <fullName evidence="3">Piwi domain-containing protein</fullName>
    </recommendedName>
</protein>
<evidence type="ECO:0000313" key="4">
    <source>
        <dbReference type="EMBL" id="EGT42369.1"/>
    </source>
</evidence>
<keyword evidence="1" id="KW-0175">Coiled coil</keyword>
<dbReference type="eggNOG" id="KOG1041">
    <property type="taxonomic scope" value="Eukaryota"/>
</dbReference>
<evidence type="ECO:0000313" key="5">
    <source>
        <dbReference type="Proteomes" id="UP000008068"/>
    </source>
</evidence>
<keyword evidence="5" id="KW-1185">Reference proteome</keyword>
<name>G0P1I4_CAEBE</name>